<evidence type="ECO:0000313" key="3">
    <source>
        <dbReference type="Proteomes" id="UP001500909"/>
    </source>
</evidence>
<reference evidence="3" key="1">
    <citation type="journal article" date="2019" name="Int. J. Syst. Evol. Microbiol.">
        <title>The Global Catalogue of Microorganisms (GCM) 10K type strain sequencing project: providing services to taxonomists for standard genome sequencing and annotation.</title>
        <authorList>
            <consortium name="The Broad Institute Genomics Platform"/>
            <consortium name="The Broad Institute Genome Sequencing Center for Infectious Disease"/>
            <person name="Wu L."/>
            <person name="Ma J."/>
        </authorList>
    </citation>
    <scope>NUCLEOTIDE SEQUENCE [LARGE SCALE GENOMIC DNA]</scope>
    <source>
        <strain evidence="3">JCM 4805</strain>
    </source>
</reference>
<keyword evidence="1" id="KW-1133">Transmembrane helix</keyword>
<evidence type="ECO:0000256" key="1">
    <source>
        <dbReference type="SAM" id="Phobius"/>
    </source>
</evidence>
<accession>A0ABP3K524</accession>
<organism evidence="2 3">
    <name type="scientific">Streptomyces olivaceiscleroticus</name>
    <dbReference type="NCBI Taxonomy" id="68245"/>
    <lineage>
        <taxon>Bacteria</taxon>
        <taxon>Bacillati</taxon>
        <taxon>Actinomycetota</taxon>
        <taxon>Actinomycetes</taxon>
        <taxon>Kitasatosporales</taxon>
        <taxon>Streptomycetaceae</taxon>
        <taxon>Streptomyces</taxon>
    </lineage>
</organism>
<gene>
    <name evidence="2" type="ORF">GCM10010361_38410</name>
</gene>
<sequence>MATGDPELRKELDATLHARKELGPDYEDGLLDSFVEKLDRTVEQQVRRRLAERQLQVARGTHPRQQGLPSGFGERFGFAATSLVLAVPLSAIGAVNAGLAGLLVTWAGIVGVNVAQASHAFGRSRRERAARDDD</sequence>
<name>A0ABP3K524_9ACTN</name>
<protein>
    <recommendedName>
        <fullName evidence="4">Integral membrane protein</fullName>
    </recommendedName>
</protein>
<dbReference type="RefSeq" id="WP_346096199.1">
    <property type="nucleotide sequence ID" value="NZ_BAAABY010000027.1"/>
</dbReference>
<feature type="transmembrane region" description="Helical" evidence="1">
    <location>
        <begin position="101"/>
        <end position="121"/>
    </location>
</feature>
<keyword evidence="3" id="KW-1185">Reference proteome</keyword>
<comment type="caution">
    <text evidence="2">The sequence shown here is derived from an EMBL/GenBank/DDBJ whole genome shotgun (WGS) entry which is preliminary data.</text>
</comment>
<dbReference type="EMBL" id="BAAABY010000027">
    <property type="protein sequence ID" value="GAA0470562.1"/>
    <property type="molecule type" value="Genomic_DNA"/>
</dbReference>
<dbReference type="Proteomes" id="UP001500909">
    <property type="component" value="Unassembled WGS sequence"/>
</dbReference>
<evidence type="ECO:0008006" key="4">
    <source>
        <dbReference type="Google" id="ProtNLM"/>
    </source>
</evidence>
<keyword evidence="1" id="KW-0812">Transmembrane</keyword>
<proteinExistence type="predicted"/>
<feature type="transmembrane region" description="Helical" evidence="1">
    <location>
        <begin position="76"/>
        <end position="95"/>
    </location>
</feature>
<keyword evidence="1" id="KW-0472">Membrane</keyword>
<evidence type="ECO:0000313" key="2">
    <source>
        <dbReference type="EMBL" id="GAA0470562.1"/>
    </source>
</evidence>